<dbReference type="CDD" id="cd00130">
    <property type="entry name" value="PAS"/>
    <property type="match status" value="1"/>
</dbReference>
<dbReference type="SMART" id="SM00388">
    <property type="entry name" value="HisKA"/>
    <property type="match status" value="1"/>
</dbReference>
<evidence type="ECO:0000256" key="3">
    <source>
        <dbReference type="ARBA" id="ARBA00022553"/>
    </source>
</evidence>
<dbReference type="InterPro" id="IPR003594">
    <property type="entry name" value="HATPase_dom"/>
</dbReference>
<dbReference type="GO" id="GO:0000155">
    <property type="term" value="F:phosphorelay sensor kinase activity"/>
    <property type="evidence" value="ECO:0007669"/>
    <property type="project" value="InterPro"/>
</dbReference>
<evidence type="ECO:0000256" key="5">
    <source>
        <dbReference type="ARBA" id="ARBA00022777"/>
    </source>
</evidence>
<dbReference type="InterPro" id="IPR000014">
    <property type="entry name" value="PAS"/>
</dbReference>
<name>A0A399SFN3_9BACT</name>
<dbReference type="Pfam" id="PF02518">
    <property type="entry name" value="HATPase_c"/>
    <property type="match status" value="1"/>
</dbReference>
<keyword evidence="4" id="KW-0808">Transferase</keyword>
<feature type="domain" description="PAS" evidence="7">
    <location>
        <begin position="15"/>
        <end position="85"/>
    </location>
</feature>
<dbReference type="InterPro" id="IPR003661">
    <property type="entry name" value="HisK_dim/P_dom"/>
</dbReference>
<dbReference type="InterPro" id="IPR013656">
    <property type="entry name" value="PAS_4"/>
</dbReference>
<dbReference type="SUPFAM" id="SSF55874">
    <property type="entry name" value="ATPase domain of HSP90 chaperone/DNA topoisomerase II/histidine kinase"/>
    <property type="match status" value="1"/>
</dbReference>
<dbReference type="PANTHER" id="PTHR43304">
    <property type="entry name" value="PHYTOCHROME-LIKE PROTEIN CPH1"/>
    <property type="match status" value="1"/>
</dbReference>
<dbReference type="PANTHER" id="PTHR43304:SF1">
    <property type="entry name" value="PAC DOMAIN-CONTAINING PROTEIN"/>
    <property type="match status" value="1"/>
</dbReference>
<reference evidence="9" key="1">
    <citation type="submission" date="2018-08" db="EMBL/GenBank/DDBJ databases">
        <title>Mucilaginibacter sp. MYSH2.</title>
        <authorList>
            <person name="Seo T."/>
        </authorList>
    </citation>
    <scope>NUCLEOTIDE SEQUENCE [LARGE SCALE GENOMIC DNA]</scope>
    <source>
        <strain evidence="9">KIRAN</strain>
    </source>
</reference>
<evidence type="ECO:0000256" key="4">
    <source>
        <dbReference type="ARBA" id="ARBA00022679"/>
    </source>
</evidence>
<keyword evidence="5 8" id="KW-0418">Kinase</keyword>
<dbReference type="InterPro" id="IPR036097">
    <property type="entry name" value="HisK_dim/P_sf"/>
</dbReference>
<dbReference type="Gene3D" id="3.30.565.10">
    <property type="entry name" value="Histidine kinase-like ATPase, C-terminal domain"/>
    <property type="match status" value="1"/>
</dbReference>
<dbReference type="SUPFAM" id="SSF47384">
    <property type="entry name" value="Homodimeric domain of signal transducing histidine kinase"/>
    <property type="match status" value="1"/>
</dbReference>
<dbReference type="PROSITE" id="PS50112">
    <property type="entry name" value="PAS"/>
    <property type="match status" value="1"/>
</dbReference>
<dbReference type="CDD" id="cd00075">
    <property type="entry name" value="HATPase"/>
    <property type="match status" value="1"/>
</dbReference>
<dbReference type="SMART" id="SM00387">
    <property type="entry name" value="HATPase_c"/>
    <property type="match status" value="1"/>
</dbReference>
<dbReference type="SMART" id="SM00091">
    <property type="entry name" value="PAS"/>
    <property type="match status" value="1"/>
</dbReference>
<evidence type="ECO:0000259" key="7">
    <source>
        <dbReference type="PROSITE" id="PS50112"/>
    </source>
</evidence>
<organism evidence="8 9">
    <name type="scientific">Pontibacter oryzae</name>
    <dbReference type="NCBI Taxonomy" id="2304593"/>
    <lineage>
        <taxon>Bacteria</taxon>
        <taxon>Pseudomonadati</taxon>
        <taxon>Bacteroidota</taxon>
        <taxon>Cytophagia</taxon>
        <taxon>Cytophagales</taxon>
        <taxon>Hymenobacteraceae</taxon>
        <taxon>Pontibacter</taxon>
    </lineage>
</organism>
<dbReference type="InterPro" id="IPR036890">
    <property type="entry name" value="HATPase_C_sf"/>
</dbReference>
<comment type="caution">
    <text evidence="8">The sequence shown here is derived from an EMBL/GenBank/DDBJ whole genome shotgun (WGS) entry which is preliminary data.</text>
</comment>
<keyword evidence="3" id="KW-0597">Phosphoprotein</keyword>
<accession>A0A399SFN3</accession>
<dbReference type="Gene3D" id="3.30.450.20">
    <property type="entry name" value="PAS domain"/>
    <property type="match status" value="1"/>
</dbReference>
<dbReference type="PROSITE" id="PS50109">
    <property type="entry name" value="HIS_KIN"/>
    <property type="match status" value="1"/>
</dbReference>
<dbReference type="CDD" id="cd00082">
    <property type="entry name" value="HisKA"/>
    <property type="match status" value="1"/>
</dbReference>
<evidence type="ECO:0000259" key="6">
    <source>
        <dbReference type="PROSITE" id="PS50109"/>
    </source>
</evidence>
<proteinExistence type="predicted"/>
<comment type="catalytic activity">
    <reaction evidence="1">
        <text>ATP + protein L-histidine = ADP + protein N-phospho-L-histidine.</text>
        <dbReference type="EC" id="2.7.13.3"/>
    </reaction>
</comment>
<dbReference type="Pfam" id="PF08448">
    <property type="entry name" value="PAS_4"/>
    <property type="match status" value="1"/>
</dbReference>
<evidence type="ECO:0000313" key="9">
    <source>
        <dbReference type="Proteomes" id="UP000266005"/>
    </source>
</evidence>
<dbReference type="InterPro" id="IPR035965">
    <property type="entry name" value="PAS-like_dom_sf"/>
</dbReference>
<keyword evidence="9" id="KW-1185">Reference proteome</keyword>
<dbReference type="Proteomes" id="UP000266005">
    <property type="component" value="Unassembled WGS sequence"/>
</dbReference>
<dbReference type="InterPro" id="IPR004358">
    <property type="entry name" value="Sig_transdc_His_kin-like_C"/>
</dbReference>
<dbReference type="SUPFAM" id="SSF55785">
    <property type="entry name" value="PYP-like sensor domain (PAS domain)"/>
    <property type="match status" value="1"/>
</dbReference>
<feature type="domain" description="Histidine kinase" evidence="6">
    <location>
        <begin position="156"/>
        <end position="370"/>
    </location>
</feature>
<dbReference type="PRINTS" id="PR00344">
    <property type="entry name" value="BCTRLSENSOR"/>
</dbReference>
<evidence type="ECO:0000313" key="8">
    <source>
        <dbReference type="EMBL" id="RIJ42410.1"/>
    </source>
</evidence>
<dbReference type="InterPro" id="IPR005467">
    <property type="entry name" value="His_kinase_dom"/>
</dbReference>
<dbReference type="Gene3D" id="1.10.287.130">
    <property type="match status" value="1"/>
</dbReference>
<dbReference type="EC" id="2.7.13.3" evidence="2"/>
<evidence type="ECO:0000256" key="1">
    <source>
        <dbReference type="ARBA" id="ARBA00000085"/>
    </source>
</evidence>
<dbReference type="AlphaFoldDB" id="A0A399SFN3"/>
<dbReference type="Pfam" id="PF00512">
    <property type="entry name" value="HisKA"/>
    <property type="match status" value="1"/>
</dbReference>
<evidence type="ECO:0000256" key="2">
    <source>
        <dbReference type="ARBA" id="ARBA00012438"/>
    </source>
</evidence>
<dbReference type="InterPro" id="IPR052162">
    <property type="entry name" value="Sensor_kinase/Photoreceptor"/>
</dbReference>
<dbReference type="EMBL" id="QWGE01000001">
    <property type="protein sequence ID" value="RIJ42410.1"/>
    <property type="molecule type" value="Genomic_DNA"/>
</dbReference>
<protein>
    <recommendedName>
        <fullName evidence="2">histidine kinase</fullName>
        <ecNumber evidence="2">2.7.13.3</ecNumber>
    </recommendedName>
</protein>
<sequence>MYSTNLNPGINSLKLERLNRLLFNHYPDAVYSITIDGRFHTVNDKVCQILQKERKELLGKGYQLHIHPEHWENALQHFTSAREGNPQRYQTVVRNSSGESVFIDVTNFPLKVGGQLVGIFGIAKDVTVQQEREQALWRTTQELQRQNDELDLFRKIVAHDFRSPIARILGLGSLLQKDNLPPATHQTAVSALMQSAQQLDAMVRDLNEMLSLRHQGQEARELCHIENLVKLTIASLQQEIKNANASVHIESEGPLEIFTVKAFLVSILHNLISNALKYRSPERPVEVTVSVSKQATKAIIAVSDNGTGMDMGKVGTDLFKMYKRFHAGVDGKGLGLYLVSEQVSILHGEVKVESTEGTGTTFTVILPLNNQH</sequence>
<gene>
    <name evidence="8" type="ORF">D1627_00630</name>
</gene>
<dbReference type="NCBIfam" id="TIGR00229">
    <property type="entry name" value="sensory_box"/>
    <property type="match status" value="1"/>
</dbReference>